<gene>
    <name evidence="1" type="ORF">NPIL_667501</name>
</gene>
<protein>
    <submittedName>
        <fullName evidence="1">Uncharacterized protein</fullName>
    </submittedName>
</protein>
<comment type="caution">
    <text evidence="1">The sequence shown here is derived from an EMBL/GenBank/DDBJ whole genome shotgun (WGS) entry which is preliminary data.</text>
</comment>
<keyword evidence="2" id="KW-1185">Reference proteome</keyword>
<reference evidence="1" key="1">
    <citation type="submission" date="2020-08" db="EMBL/GenBank/DDBJ databases">
        <title>Multicomponent nature underlies the extraordinary mechanical properties of spider dragline silk.</title>
        <authorList>
            <person name="Kono N."/>
            <person name="Nakamura H."/>
            <person name="Mori M."/>
            <person name="Yoshida Y."/>
            <person name="Ohtoshi R."/>
            <person name="Malay A.D."/>
            <person name="Moran D.A.P."/>
            <person name="Tomita M."/>
            <person name="Numata K."/>
            <person name="Arakawa K."/>
        </authorList>
    </citation>
    <scope>NUCLEOTIDE SEQUENCE</scope>
</reference>
<name>A0A8X6NCF7_NEPPI</name>
<proteinExistence type="predicted"/>
<sequence>MSSVQPVRPTDIVVHSGTLSAFPSRRKVKAAAITTLGPEDNGETLCRHPLLIKCFCMSGGSLSTGVFHMACQPSPQSGGGGRDV</sequence>
<organism evidence="1 2">
    <name type="scientific">Nephila pilipes</name>
    <name type="common">Giant wood spider</name>
    <name type="synonym">Nephila maculata</name>
    <dbReference type="NCBI Taxonomy" id="299642"/>
    <lineage>
        <taxon>Eukaryota</taxon>
        <taxon>Metazoa</taxon>
        <taxon>Ecdysozoa</taxon>
        <taxon>Arthropoda</taxon>
        <taxon>Chelicerata</taxon>
        <taxon>Arachnida</taxon>
        <taxon>Araneae</taxon>
        <taxon>Araneomorphae</taxon>
        <taxon>Entelegynae</taxon>
        <taxon>Araneoidea</taxon>
        <taxon>Nephilidae</taxon>
        <taxon>Nephila</taxon>
    </lineage>
</organism>
<dbReference type="Proteomes" id="UP000887013">
    <property type="component" value="Unassembled WGS sequence"/>
</dbReference>
<dbReference type="OrthoDB" id="10479651at2759"/>
<dbReference type="EMBL" id="BMAW01008188">
    <property type="protein sequence ID" value="GFT07361.1"/>
    <property type="molecule type" value="Genomic_DNA"/>
</dbReference>
<evidence type="ECO:0000313" key="1">
    <source>
        <dbReference type="EMBL" id="GFT07361.1"/>
    </source>
</evidence>
<accession>A0A8X6NCF7</accession>
<evidence type="ECO:0000313" key="2">
    <source>
        <dbReference type="Proteomes" id="UP000887013"/>
    </source>
</evidence>
<dbReference type="AlphaFoldDB" id="A0A8X6NCF7"/>